<dbReference type="PANTHER" id="PTHR22807">
    <property type="entry name" value="NOP2 YEAST -RELATED NOL1/NOP2/FMU SUN DOMAIN-CONTAINING"/>
    <property type="match status" value="1"/>
</dbReference>
<feature type="binding site" evidence="6">
    <location>
        <begin position="212"/>
        <end position="218"/>
    </location>
    <ligand>
        <name>S-adenosyl-L-methionine</name>
        <dbReference type="ChEBI" id="CHEBI:59789"/>
    </ligand>
</feature>
<dbReference type="GO" id="GO:0001510">
    <property type="term" value="P:RNA methylation"/>
    <property type="evidence" value="ECO:0007669"/>
    <property type="project" value="InterPro"/>
</dbReference>
<dbReference type="PROSITE" id="PS01153">
    <property type="entry name" value="NOL1_NOP2_SUN"/>
    <property type="match status" value="1"/>
</dbReference>
<proteinExistence type="inferred from homology"/>
<evidence type="ECO:0000256" key="1">
    <source>
        <dbReference type="ARBA" id="ARBA00007494"/>
    </source>
</evidence>
<dbReference type="PROSITE" id="PS51686">
    <property type="entry name" value="SAM_MT_RSMB_NOP"/>
    <property type="match status" value="1"/>
</dbReference>
<dbReference type="InterPro" id="IPR001678">
    <property type="entry name" value="MeTrfase_RsmB-F_NOP2_dom"/>
</dbReference>
<dbReference type="SUPFAM" id="SSF53335">
    <property type="entry name" value="S-adenosyl-L-methionine-dependent methyltransferases"/>
    <property type="match status" value="1"/>
</dbReference>
<dbReference type="PROSITE" id="PS50890">
    <property type="entry name" value="PUA"/>
    <property type="match status" value="1"/>
</dbReference>
<feature type="domain" description="SAM-dependent MTase RsmB/NOP-type" evidence="7">
    <location>
        <begin position="112"/>
        <end position="434"/>
    </location>
</feature>
<organism evidence="8">
    <name type="scientific">Trichuris suis</name>
    <name type="common">pig whipworm</name>
    <dbReference type="NCBI Taxonomy" id="68888"/>
    <lineage>
        <taxon>Eukaryota</taxon>
        <taxon>Metazoa</taxon>
        <taxon>Ecdysozoa</taxon>
        <taxon>Nematoda</taxon>
        <taxon>Enoplea</taxon>
        <taxon>Dorylaimia</taxon>
        <taxon>Trichinellida</taxon>
        <taxon>Trichuridae</taxon>
        <taxon>Trichuris</taxon>
    </lineage>
</organism>
<keyword evidence="2 6" id="KW-0489">Methyltransferase</keyword>
<dbReference type="InterPro" id="IPR018314">
    <property type="entry name" value="RsmB/NOL1/NOP2-like_CS"/>
</dbReference>
<dbReference type="GO" id="GO:0003723">
    <property type="term" value="F:RNA binding"/>
    <property type="evidence" value="ECO:0007669"/>
    <property type="project" value="UniProtKB-UniRule"/>
</dbReference>
<comment type="similarity">
    <text evidence="1 6">Belongs to the class I-like SAM-binding methyltransferase superfamily. RsmB/NOP family.</text>
</comment>
<dbReference type="InterPro" id="IPR023267">
    <property type="entry name" value="RCMT"/>
</dbReference>
<dbReference type="SUPFAM" id="SSF88697">
    <property type="entry name" value="PUA domain-like"/>
    <property type="match status" value="1"/>
</dbReference>
<evidence type="ECO:0000256" key="5">
    <source>
        <dbReference type="ARBA" id="ARBA00022884"/>
    </source>
</evidence>
<keyword evidence="4 6" id="KW-0949">S-adenosyl-L-methionine</keyword>
<feature type="binding site" evidence="6">
    <location>
        <position position="263"/>
    </location>
    <ligand>
        <name>S-adenosyl-L-methionine</name>
        <dbReference type="ChEBI" id="CHEBI:59789"/>
    </ligand>
</feature>
<gene>
    <name evidence="8" type="ORF">M514_11240</name>
</gene>
<protein>
    <recommendedName>
        <fullName evidence="7">SAM-dependent MTase RsmB/NOP-type domain-containing protein</fullName>
    </recommendedName>
</protein>
<feature type="binding site" evidence="6">
    <location>
        <position position="236"/>
    </location>
    <ligand>
        <name>S-adenosyl-L-methionine</name>
        <dbReference type="ChEBI" id="CHEBI:59789"/>
    </ligand>
</feature>
<dbReference type="InterPro" id="IPR029063">
    <property type="entry name" value="SAM-dependent_MTases_sf"/>
</dbReference>
<evidence type="ECO:0000256" key="3">
    <source>
        <dbReference type="ARBA" id="ARBA00022679"/>
    </source>
</evidence>
<name>A0A085N582_9BILA</name>
<dbReference type="Proteomes" id="UP000030758">
    <property type="component" value="Unassembled WGS sequence"/>
</dbReference>
<dbReference type="EMBL" id="KL367553">
    <property type="protein sequence ID" value="KFD64628.1"/>
    <property type="molecule type" value="Genomic_DNA"/>
</dbReference>
<accession>A0A085N582</accession>
<sequence>MPSSNCSCIMKMPPLYSTIRVNTLKLNMMEAKQRMEDILAKAYETRDHVVPAVSFHDKLKDVLVISGSGPFDLEKQPVEVYVDIKCGKSVLRGADVYPSGLIGSSRSFHEGQNVSVFVDLDRSCRLGWKKLYTGRKMFLGNGVCGVNRNDIFRAAPKQKTYDSPGVRMTACVWNQPKLYGLIEDWGFPQNLPSILCGHVLSPQPGECILDLCAAPGGKSTHIACLMGDEGRVISVDDSLSRITQLRQNIAKLSLKSVEVFRADVVNLATRGPPSFPRSGFDRVLLDAPCSGLGQRPLLFKPDEKTVSSFPSLQKKLFRSLLKPNGVLVYSTCTLNVAENEGLINWALKEYPELALVEQEPLIGNGVPFCNGNTALQAVQKFDPTRFCPLHKTDDMQTSLCLTSFRDTIDCWSRPCNLSVDTDTIGFFIAKMVKQSN</sequence>
<dbReference type="PRINTS" id="PR02008">
    <property type="entry name" value="RCMTFAMILY"/>
</dbReference>
<dbReference type="GO" id="GO:0008173">
    <property type="term" value="F:RNA methyltransferase activity"/>
    <property type="evidence" value="ECO:0007669"/>
    <property type="project" value="InterPro"/>
</dbReference>
<keyword evidence="5 6" id="KW-0694">RNA-binding</keyword>
<dbReference type="PANTHER" id="PTHR22807:SF34">
    <property type="entry name" value="TRNA (CYTOSINE(72)-C(5))-METHYLTRANSFERASE NSUN6"/>
    <property type="match status" value="1"/>
</dbReference>
<evidence type="ECO:0000259" key="7">
    <source>
        <dbReference type="PROSITE" id="PS51686"/>
    </source>
</evidence>
<keyword evidence="3 6" id="KW-0808">Transferase</keyword>
<evidence type="ECO:0000313" key="8">
    <source>
        <dbReference type="EMBL" id="KFD64628.1"/>
    </source>
</evidence>
<dbReference type="InterPro" id="IPR015947">
    <property type="entry name" value="PUA-like_sf"/>
</dbReference>
<dbReference type="CDD" id="cd21150">
    <property type="entry name" value="PUA_NSun6-like"/>
    <property type="match status" value="1"/>
</dbReference>
<dbReference type="CDD" id="cd02440">
    <property type="entry name" value="AdoMet_MTases"/>
    <property type="match status" value="1"/>
</dbReference>
<dbReference type="AlphaFoldDB" id="A0A085N582"/>
<feature type="active site" description="Nucleophile" evidence="6">
    <location>
        <position position="332"/>
    </location>
</feature>
<dbReference type="Pfam" id="PF01189">
    <property type="entry name" value="Methyltr_RsmB-F"/>
    <property type="match status" value="1"/>
</dbReference>
<evidence type="ECO:0000256" key="6">
    <source>
        <dbReference type="PROSITE-ProRule" id="PRU01023"/>
    </source>
</evidence>
<dbReference type="InterPro" id="IPR049560">
    <property type="entry name" value="MeTrfase_RsmB-F_NOP2_cat"/>
</dbReference>
<feature type="binding site" evidence="6">
    <location>
        <position position="286"/>
    </location>
    <ligand>
        <name>S-adenosyl-L-methionine</name>
        <dbReference type="ChEBI" id="CHEBI:59789"/>
    </ligand>
</feature>
<evidence type="ECO:0000256" key="4">
    <source>
        <dbReference type="ARBA" id="ARBA00022691"/>
    </source>
</evidence>
<reference evidence="8" key="1">
    <citation type="journal article" date="2014" name="Nat. Genet.">
        <title>Genome and transcriptome of the porcine whipworm Trichuris suis.</title>
        <authorList>
            <person name="Jex A.R."/>
            <person name="Nejsum P."/>
            <person name="Schwarz E.M."/>
            <person name="Hu L."/>
            <person name="Young N.D."/>
            <person name="Hall R.S."/>
            <person name="Korhonen P.K."/>
            <person name="Liao S."/>
            <person name="Thamsborg S."/>
            <person name="Xia J."/>
            <person name="Xu P."/>
            <person name="Wang S."/>
            <person name="Scheerlinck J.P."/>
            <person name="Hofmann A."/>
            <person name="Sternberg P.W."/>
            <person name="Wang J."/>
            <person name="Gasser R.B."/>
        </authorList>
    </citation>
    <scope>NUCLEOTIDE SEQUENCE [LARGE SCALE GENOMIC DNA]</scope>
    <source>
        <strain evidence="8">DCEP-RM93F</strain>
    </source>
</reference>
<dbReference type="Gene3D" id="3.40.50.150">
    <property type="entry name" value="Vaccinia Virus protein VP39"/>
    <property type="match status" value="1"/>
</dbReference>
<evidence type="ECO:0000256" key="2">
    <source>
        <dbReference type="ARBA" id="ARBA00022603"/>
    </source>
</evidence>